<dbReference type="RefSeq" id="WP_145116723.1">
    <property type="nucleotide sequence ID" value="NZ_CP036349.1"/>
</dbReference>
<feature type="transmembrane region" description="Helical" evidence="1">
    <location>
        <begin position="124"/>
        <end position="146"/>
    </location>
</feature>
<evidence type="ECO:0000313" key="3">
    <source>
        <dbReference type="Proteomes" id="UP000316426"/>
    </source>
</evidence>
<keyword evidence="1" id="KW-0472">Membrane</keyword>
<dbReference type="KEGG" id="bmei:Spa11_44990"/>
<reference evidence="2 3" key="1">
    <citation type="submission" date="2019-02" db="EMBL/GenBank/DDBJ databases">
        <title>Deep-cultivation of Planctomycetes and their phenomic and genomic characterization uncovers novel biology.</title>
        <authorList>
            <person name="Wiegand S."/>
            <person name="Jogler M."/>
            <person name="Boedeker C."/>
            <person name="Pinto D."/>
            <person name="Vollmers J."/>
            <person name="Rivas-Marin E."/>
            <person name="Kohn T."/>
            <person name="Peeters S.H."/>
            <person name="Heuer A."/>
            <person name="Rast P."/>
            <person name="Oberbeckmann S."/>
            <person name="Bunk B."/>
            <person name="Jeske O."/>
            <person name="Meyerdierks A."/>
            <person name="Storesund J.E."/>
            <person name="Kallscheuer N."/>
            <person name="Luecker S."/>
            <person name="Lage O.M."/>
            <person name="Pohl T."/>
            <person name="Merkel B.J."/>
            <person name="Hornburger P."/>
            <person name="Mueller R.-W."/>
            <person name="Bruemmer F."/>
            <person name="Labrenz M."/>
            <person name="Spormann A.M."/>
            <person name="Op den Camp H."/>
            <person name="Overmann J."/>
            <person name="Amann R."/>
            <person name="Jetten M.S.M."/>
            <person name="Mascher T."/>
            <person name="Medema M.H."/>
            <person name="Devos D.P."/>
            <person name="Kaster A.-K."/>
            <person name="Ovreas L."/>
            <person name="Rohde M."/>
            <person name="Galperin M.Y."/>
            <person name="Jogler C."/>
        </authorList>
    </citation>
    <scope>NUCLEOTIDE SEQUENCE [LARGE SCALE GENOMIC DNA]</scope>
    <source>
        <strain evidence="2 3">Spa11</strain>
    </source>
</reference>
<feature type="transmembrane region" description="Helical" evidence="1">
    <location>
        <begin position="12"/>
        <end position="31"/>
    </location>
</feature>
<feature type="transmembrane region" description="Helical" evidence="1">
    <location>
        <begin position="158"/>
        <end position="174"/>
    </location>
</feature>
<accession>A0A518KEQ4</accession>
<organism evidence="2 3">
    <name type="scientific">Botrimarina mediterranea</name>
    <dbReference type="NCBI Taxonomy" id="2528022"/>
    <lineage>
        <taxon>Bacteria</taxon>
        <taxon>Pseudomonadati</taxon>
        <taxon>Planctomycetota</taxon>
        <taxon>Planctomycetia</taxon>
        <taxon>Pirellulales</taxon>
        <taxon>Lacipirellulaceae</taxon>
        <taxon>Botrimarina</taxon>
    </lineage>
</organism>
<name>A0A518KEQ4_9BACT</name>
<sequence>MTPITLADLWLPILVAGLATHILSTLAWTVLPHHRSEWSHLEFAPINEAANAIGAKPDGQYVLTDDIESCKDPAKCRGMLIYWPHKPNMGANIGLTLAFFFAAALTIGYLATIGLHRETSLVDVFRFTATAGVLTHVAAGVPHIIWFRRKSLLDTLDGLAYALATGAAFAWLWPA</sequence>
<keyword evidence="1" id="KW-0812">Transmembrane</keyword>
<keyword evidence="1" id="KW-1133">Transmembrane helix</keyword>
<proteinExistence type="predicted"/>
<dbReference type="Proteomes" id="UP000316426">
    <property type="component" value="Chromosome"/>
</dbReference>
<dbReference type="AlphaFoldDB" id="A0A518KEQ4"/>
<keyword evidence="3" id="KW-1185">Reference proteome</keyword>
<protein>
    <submittedName>
        <fullName evidence="2">Uncharacterized protein</fullName>
    </submittedName>
</protein>
<dbReference type="EMBL" id="CP036349">
    <property type="protein sequence ID" value="QDV76269.1"/>
    <property type="molecule type" value="Genomic_DNA"/>
</dbReference>
<feature type="transmembrane region" description="Helical" evidence="1">
    <location>
        <begin position="89"/>
        <end position="112"/>
    </location>
</feature>
<evidence type="ECO:0000313" key="2">
    <source>
        <dbReference type="EMBL" id="QDV76269.1"/>
    </source>
</evidence>
<evidence type="ECO:0000256" key="1">
    <source>
        <dbReference type="SAM" id="Phobius"/>
    </source>
</evidence>
<gene>
    <name evidence="2" type="ORF">Spa11_44990</name>
</gene>